<evidence type="ECO:0000313" key="9">
    <source>
        <dbReference type="Proteomes" id="UP000009881"/>
    </source>
</evidence>
<dbReference type="InterPro" id="IPR007140">
    <property type="entry name" value="DUF350"/>
</dbReference>
<feature type="transmembrane region" description="Helical" evidence="7">
    <location>
        <begin position="103"/>
        <end position="127"/>
    </location>
</feature>
<dbReference type="Proteomes" id="UP000009881">
    <property type="component" value="Unassembled WGS sequence"/>
</dbReference>
<dbReference type="EMBL" id="ANHY01000020">
    <property type="protein sequence ID" value="EKV27288.1"/>
    <property type="molecule type" value="Genomic_DNA"/>
</dbReference>
<dbReference type="OrthoDB" id="5395971at2"/>
<reference evidence="8 9" key="1">
    <citation type="journal article" date="2013" name="Genome Announc.">
        <title>Draft Genome Sequence of an Alphaproteobacterium, Caenispirillum salinarum AK4(T), Isolated from a Solar Saltern.</title>
        <authorList>
            <person name="Khatri I."/>
            <person name="Singh A."/>
            <person name="Korpole S."/>
            <person name="Pinnaka A.K."/>
            <person name="Subramanian S."/>
        </authorList>
    </citation>
    <scope>NUCLEOTIDE SEQUENCE [LARGE SCALE GENOMIC DNA]</scope>
    <source>
        <strain evidence="8 9">AK4</strain>
    </source>
</reference>
<dbReference type="RefSeq" id="WP_009542186.1">
    <property type="nucleotide sequence ID" value="NZ_ANHY01000020.1"/>
</dbReference>
<feature type="transmembrane region" description="Helical" evidence="7">
    <location>
        <begin position="73"/>
        <end position="91"/>
    </location>
</feature>
<organism evidence="8 9">
    <name type="scientific">Caenispirillum salinarum AK4</name>
    <dbReference type="NCBI Taxonomy" id="1238182"/>
    <lineage>
        <taxon>Bacteria</taxon>
        <taxon>Pseudomonadati</taxon>
        <taxon>Pseudomonadota</taxon>
        <taxon>Alphaproteobacteria</taxon>
        <taxon>Rhodospirillales</taxon>
        <taxon>Novispirillaceae</taxon>
        <taxon>Caenispirillum</taxon>
    </lineage>
</organism>
<dbReference type="eggNOG" id="COG3766">
    <property type="taxonomic scope" value="Bacteria"/>
</dbReference>
<dbReference type="AlphaFoldDB" id="K9H9J5"/>
<keyword evidence="4 7" id="KW-0812">Transmembrane</keyword>
<evidence type="ECO:0000256" key="2">
    <source>
        <dbReference type="ARBA" id="ARBA00005779"/>
    </source>
</evidence>
<evidence type="ECO:0000256" key="1">
    <source>
        <dbReference type="ARBA" id="ARBA00004651"/>
    </source>
</evidence>
<gene>
    <name evidence="8" type="ORF">C882_1790</name>
</gene>
<sequence length="131" mass="13700">MLEALASFALYFATAIVLLFVFQAVYMAVTPHRETELIKGGNVAAATAYIGALIGFVLPLASALANSVSLVDFAIWGVIAGVVQVLTWVVVRTFFYKNISESIVAGTLAPALKLAGVSVSVGILNAASMTY</sequence>
<accession>K9H9J5</accession>
<comment type="subcellular location">
    <subcellularLocation>
        <location evidence="1">Cell membrane</location>
        <topology evidence="1">Multi-pass membrane protein</topology>
    </subcellularLocation>
</comment>
<dbReference type="STRING" id="1238182.C882_1790"/>
<keyword evidence="5 7" id="KW-1133">Transmembrane helix</keyword>
<dbReference type="PANTHER" id="PTHR40043">
    <property type="entry name" value="UPF0719 INNER MEMBRANE PROTEIN YJFL"/>
    <property type="match status" value="1"/>
</dbReference>
<dbReference type="Pfam" id="PF03994">
    <property type="entry name" value="DUF350"/>
    <property type="match status" value="1"/>
</dbReference>
<proteinExistence type="inferred from homology"/>
<keyword evidence="3" id="KW-1003">Cell membrane</keyword>
<name>K9H9J5_9PROT</name>
<evidence type="ECO:0000256" key="5">
    <source>
        <dbReference type="ARBA" id="ARBA00022989"/>
    </source>
</evidence>
<dbReference type="PANTHER" id="PTHR40043:SF1">
    <property type="entry name" value="UPF0719 INNER MEMBRANE PROTEIN YJFL"/>
    <property type="match status" value="1"/>
</dbReference>
<feature type="transmembrane region" description="Helical" evidence="7">
    <location>
        <begin position="6"/>
        <end position="29"/>
    </location>
</feature>
<comment type="similarity">
    <text evidence="2">Belongs to the UPF0719 family.</text>
</comment>
<comment type="caution">
    <text evidence="8">The sequence shown here is derived from an EMBL/GenBank/DDBJ whole genome shotgun (WGS) entry which is preliminary data.</text>
</comment>
<evidence type="ECO:0000256" key="3">
    <source>
        <dbReference type="ARBA" id="ARBA00022475"/>
    </source>
</evidence>
<evidence type="ECO:0008006" key="10">
    <source>
        <dbReference type="Google" id="ProtNLM"/>
    </source>
</evidence>
<dbReference type="GO" id="GO:0005886">
    <property type="term" value="C:plasma membrane"/>
    <property type="evidence" value="ECO:0007669"/>
    <property type="project" value="UniProtKB-SubCell"/>
</dbReference>
<evidence type="ECO:0000256" key="7">
    <source>
        <dbReference type="SAM" id="Phobius"/>
    </source>
</evidence>
<protein>
    <recommendedName>
        <fullName evidence="10">Membrane protein with DUF350 domain protein</fullName>
    </recommendedName>
</protein>
<evidence type="ECO:0000256" key="6">
    <source>
        <dbReference type="ARBA" id="ARBA00023136"/>
    </source>
</evidence>
<evidence type="ECO:0000256" key="4">
    <source>
        <dbReference type="ARBA" id="ARBA00022692"/>
    </source>
</evidence>
<keyword evidence="9" id="KW-1185">Reference proteome</keyword>
<keyword evidence="6 7" id="KW-0472">Membrane</keyword>
<evidence type="ECO:0000313" key="8">
    <source>
        <dbReference type="EMBL" id="EKV27288.1"/>
    </source>
</evidence>
<feature type="transmembrane region" description="Helical" evidence="7">
    <location>
        <begin position="41"/>
        <end position="61"/>
    </location>
</feature>